<keyword evidence="3" id="KW-1185">Reference proteome</keyword>
<comment type="caution">
    <text evidence="2">The sequence shown here is derived from an EMBL/GenBank/DDBJ whole genome shotgun (WGS) entry which is preliminary data.</text>
</comment>
<evidence type="ECO:0000313" key="2">
    <source>
        <dbReference type="EMBL" id="OJH42719.1"/>
    </source>
</evidence>
<protein>
    <submittedName>
        <fullName evidence="2">Uncharacterized protein</fullName>
    </submittedName>
</protein>
<proteinExistence type="predicted"/>
<reference evidence="3" key="1">
    <citation type="submission" date="2016-11" db="EMBL/GenBank/DDBJ databases">
        <authorList>
            <person name="Shukria A."/>
            <person name="Stevens D.C."/>
        </authorList>
    </citation>
    <scope>NUCLEOTIDE SEQUENCE [LARGE SCALE GENOMIC DNA]</scope>
    <source>
        <strain evidence="3">Cbfe23</strain>
    </source>
</reference>
<feature type="signal peptide" evidence="1">
    <location>
        <begin position="1"/>
        <end position="29"/>
    </location>
</feature>
<accession>A0A1L9BKG5</accession>
<name>A0A1L9BKG5_9BACT</name>
<dbReference type="Proteomes" id="UP000182229">
    <property type="component" value="Unassembled WGS sequence"/>
</dbReference>
<evidence type="ECO:0000256" key="1">
    <source>
        <dbReference type="SAM" id="SignalP"/>
    </source>
</evidence>
<organism evidence="2 3">
    <name type="scientific">Cystobacter ferrugineus</name>
    <dbReference type="NCBI Taxonomy" id="83449"/>
    <lineage>
        <taxon>Bacteria</taxon>
        <taxon>Pseudomonadati</taxon>
        <taxon>Myxococcota</taxon>
        <taxon>Myxococcia</taxon>
        <taxon>Myxococcales</taxon>
        <taxon>Cystobacterineae</taxon>
        <taxon>Archangiaceae</taxon>
        <taxon>Cystobacter</taxon>
    </lineage>
</organism>
<dbReference type="EMBL" id="MPIN01000001">
    <property type="protein sequence ID" value="OJH42719.1"/>
    <property type="molecule type" value="Genomic_DNA"/>
</dbReference>
<sequence>MMKTLKMGLLGLALGVASAVVLPSQVAMAGSGPAPGNPPKPPPSACQLRKALCLIENAGNPLGGLICTAMYGNC</sequence>
<keyword evidence="1" id="KW-0732">Signal</keyword>
<reference evidence="2 3" key="2">
    <citation type="submission" date="2016-12" db="EMBL/GenBank/DDBJ databases">
        <title>Draft Genome Sequence of Cystobacter ferrugineus Strain Cbfe23.</title>
        <authorList>
            <person name="Akbar S."/>
            <person name="Dowd S.E."/>
            <person name="Stevens D.C."/>
        </authorList>
    </citation>
    <scope>NUCLEOTIDE SEQUENCE [LARGE SCALE GENOMIC DNA]</scope>
    <source>
        <strain evidence="2 3">Cbfe23</strain>
    </source>
</reference>
<dbReference type="AlphaFoldDB" id="A0A1L9BKG5"/>
<gene>
    <name evidence="2" type="ORF">BON30_05940</name>
</gene>
<evidence type="ECO:0000313" key="3">
    <source>
        <dbReference type="Proteomes" id="UP000182229"/>
    </source>
</evidence>
<feature type="chain" id="PRO_5013290293" evidence="1">
    <location>
        <begin position="30"/>
        <end position="74"/>
    </location>
</feature>